<dbReference type="SUPFAM" id="SSF55681">
    <property type="entry name" value="Class II aaRS and biotin synthetases"/>
    <property type="match status" value="1"/>
</dbReference>
<dbReference type="GO" id="GO:0005524">
    <property type="term" value="F:ATP binding"/>
    <property type="evidence" value="ECO:0007669"/>
    <property type="project" value="UniProtKB-KW"/>
</dbReference>
<name>A0A3P2REQ9_WEIVI</name>
<dbReference type="InterPro" id="IPR004408">
    <property type="entry name" value="Biotin_CoA_COase_ligase"/>
</dbReference>
<accession>A0A3P2REQ9</accession>
<sequence length="258" mass="28413">MLKLNADKIKQALPGCNVTVFDRISSTNTVAKDQIKQATNPRQLVPGLVVANQQTAGYGRQDRQFYSPADVGVYMTLMTQVTEKQWQHPESLTLNSVVAIQKVIQSELGITLEIKWVNDLYLNQRKVAGILVETVQAPTHAQPGYVVLGIGINLQAKEIPAALQTKMGALTTAPVDRERLIVALSQACLAAIQLEFKQLRQQYLEHCMILHQVVTLQSGHDAITGKVVDIDDQGQLVLANEQGKHAYNAGEITKVNLR</sequence>
<dbReference type="InterPro" id="IPR008988">
    <property type="entry name" value="Transcriptional_repressor_C"/>
</dbReference>
<feature type="domain" description="BPL/LPL catalytic" evidence="6">
    <location>
        <begin position="3"/>
        <end position="196"/>
    </location>
</feature>
<dbReference type="InterPro" id="IPR003142">
    <property type="entry name" value="BPL_C"/>
</dbReference>
<dbReference type="AlphaFoldDB" id="A0A3P2REQ9"/>
<dbReference type="Gene3D" id="3.30.930.10">
    <property type="entry name" value="Bira Bifunctional Protein, Domain 2"/>
    <property type="match status" value="1"/>
</dbReference>
<evidence type="ECO:0000313" key="8">
    <source>
        <dbReference type="Proteomes" id="UP000275836"/>
    </source>
</evidence>
<dbReference type="EMBL" id="RHGY01000003">
    <property type="protein sequence ID" value="RRG18126.1"/>
    <property type="molecule type" value="Genomic_DNA"/>
</dbReference>
<gene>
    <name evidence="7" type="ORF">D3P96_04160</name>
</gene>
<dbReference type="PROSITE" id="PS51733">
    <property type="entry name" value="BPL_LPL_CATALYTIC"/>
    <property type="match status" value="1"/>
</dbReference>
<dbReference type="GO" id="GO:0004077">
    <property type="term" value="F:biotin--[biotin carboxyl-carrier protein] ligase activity"/>
    <property type="evidence" value="ECO:0007669"/>
    <property type="project" value="UniProtKB-EC"/>
</dbReference>
<evidence type="ECO:0000256" key="4">
    <source>
        <dbReference type="ARBA" id="ARBA00023267"/>
    </source>
</evidence>
<dbReference type="PANTHER" id="PTHR12835:SF5">
    <property type="entry name" value="BIOTIN--PROTEIN LIGASE"/>
    <property type="match status" value="1"/>
</dbReference>
<evidence type="ECO:0000256" key="2">
    <source>
        <dbReference type="ARBA" id="ARBA00022741"/>
    </source>
</evidence>
<dbReference type="Pfam" id="PF03099">
    <property type="entry name" value="BPL_LplA_LipB"/>
    <property type="match status" value="1"/>
</dbReference>
<dbReference type="GO" id="GO:0009249">
    <property type="term" value="P:protein lipoylation"/>
    <property type="evidence" value="ECO:0007669"/>
    <property type="project" value="UniProtKB-ARBA"/>
</dbReference>
<evidence type="ECO:0000259" key="6">
    <source>
        <dbReference type="PROSITE" id="PS51733"/>
    </source>
</evidence>
<dbReference type="GO" id="GO:0016740">
    <property type="term" value="F:transferase activity"/>
    <property type="evidence" value="ECO:0007669"/>
    <property type="project" value="UniProtKB-ARBA"/>
</dbReference>
<evidence type="ECO:0000256" key="3">
    <source>
        <dbReference type="ARBA" id="ARBA00022840"/>
    </source>
</evidence>
<organism evidence="7 8">
    <name type="scientific">Weissella viridescens</name>
    <name type="common">Lactobacillus viridescens</name>
    <dbReference type="NCBI Taxonomy" id="1629"/>
    <lineage>
        <taxon>Bacteria</taxon>
        <taxon>Bacillati</taxon>
        <taxon>Bacillota</taxon>
        <taxon>Bacilli</taxon>
        <taxon>Lactobacillales</taxon>
        <taxon>Lactobacillaceae</taxon>
        <taxon>Weissella</taxon>
    </lineage>
</organism>
<dbReference type="SUPFAM" id="SSF50037">
    <property type="entry name" value="C-terminal domain of transcriptional repressors"/>
    <property type="match status" value="1"/>
</dbReference>
<dbReference type="Gene3D" id="2.30.30.100">
    <property type="match status" value="1"/>
</dbReference>
<dbReference type="OrthoDB" id="9807064at2"/>
<dbReference type="Pfam" id="PF02237">
    <property type="entry name" value="BPL_C"/>
    <property type="match status" value="1"/>
</dbReference>
<evidence type="ECO:0000256" key="1">
    <source>
        <dbReference type="ARBA" id="ARBA00022598"/>
    </source>
</evidence>
<dbReference type="PANTHER" id="PTHR12835">
    <property type="entry name" value="BIOTIN PROTEIN LIGASE"/>
    <property type="match status" value="1"/>
</dbReference>
<reference evidence="7 8" key="1">
    <citation type="submission" date="2018-10" db="EMBL/GenBank/DDBJ databases">
        <title>Draft genome sequence of Weissella viridescens UCO-SMC3.</title>
        <authorList>
            <person name="Garcia-Cancino A."/>
            <person name="Espinoza-Monje M."/>
            <person name="Albarracin L."/>
            <person name="Garcia-Castillo V."/>
            <person name="Campos-Martin J."/>
            <person name="Nakano Y."/>
            <person name="Guitierrez-Zamorano C."/>
            <person name="Ikeda-Ohtsubo W."/>
            <person name="Morita H."/>
            <person name="Kitazawa H."/>
            <person name="Villena J."/>
        </authorList>
    </citation>
    <scope>NUCLEOTIDE SEQUENCE [LARGE SCALE GENOMIC DNA]</scope>
    <source>
        <strain evidence="7 8">UCO-SMC3</strain>
    </source>
</reference>
<evidence type="ECO:0000256" key="5">
    <source>
        <dbReference type="ARBA" id="ARBA00024227"/>
    </source>
</evidence>
<dbReference type="EC" id="6.3.4.15" evidence="5"/>
<dbReference type="GO" id="GO:0005737">
    <property type="term" value="C:cytoplasm"/>
    <property type="evidence" value="ECO:0007669"/>
    <property type="project" value="TreeGrafter"/>
</dbReference>
<keyword evidence="3" id="KW-0067">ATP-binding</keyword>
<dbReference type="Proteomes" id="UP000275836">
    <property type="component" value="Unassembled WGS sequence"/>
</dbReference>
<keyword evidence="4" id="KW-0092">Biotin</keyword>
<evidence type="ECO:0000313" key="7">
    <source>
        <dbReference type="EMBL" id="RRG18126.1"/>
    </source>
</evidence>
<keyword evidence="2" id="KW-0547">Nucleotide-binding</keyword>
<dbReference type="NCBIfam" id="TIGR00121">
    <property type="entry name" value="birA_ligase"/>
    <property type="match status" value="1"/>
</dbReference>
<dbReference type="InterPro" id="IPR045864">
    <property type="entry name" value="aa-tRNA-synth_II/BPL/LPL"/>
</dbReference>
<protein>
    <recommendedName>
        <fullName evidence="5">biotin--[biotin carboxyl-carrier protein] ligase</fullName>
        <ecNumber evidence="5">6.3.4.15</ecNumber>
    </recommendedName>
</protein>
<comment type="caution">
    <text evidence="7">The sequence shown here is derived from an EMBL/GenBank/DDBJ whole genome shotgun (WGS) entry which is preliminary data.</text>
</comment>
<proteinExistence type="predicted"/>
<keyword evidence="1 7" id="KW-0436">Ligase</keyword>
<dbReference type="InterPro" id="IPR004143">
    <property type="entry name" value="BPL_LPL_catalytic"/>
</dbReference>
<dbReference type="CDD" id="cd16442">
    <property type="entry name" value="BPL"/>
    <property type="match status" value="1"/>
</dbReference>